<keyword evidence="4" id="KW-1185">Reference proteome</keyword>
<dbReference type="Pfam" id="PF11101">
    <property type="entry name" value="DUF2884"/>
    <property type="match status" value="1"/>
</dbReference>
<protein>
    <recommendedName>
        <fullName evidence="5">DUF2884 family protein</fullName>
    </recommendedName>
</protein>
<dbReference type="InterPro" id="IPR021307">
    <property type="entry name" value="DUF2884"/>
</dbReference>
<name>A0A1T5L8Y6_9GAMM</name>
<dbReference type="EMBL" id="FUZV01000002">
    <property type="protein sequence ID" value="SKC72487.1"/>
    <property type="molecule type" value="Genomic_DNA"/>
</dbReference>
<keyword evidence="1" id="KW-0175">Coiled coil</keyword>
<proteinExistence type="predicted"/>
<evidence type="ECO:0000256" key="1">
    <source>
        <dbReference type="SAM" id="Coils"/>
    </source>
</evidence>
<dbReference type="STRING" id="428993.SAMN06296058_2144"/>
<feature type="coiled-coil region" evidence="1">
    <location>
        <begin position="188"/>
        <end position="215"/>
    </location>
</feature>
<keyword evidence="2" id="KW-0732">Signal</keyword>
<organism evidence="3 4">
    <name type="scientific">Pseudoxanthomonas indica</name>
    <dbReference type="NCBI Taxonomy" id="428993"/>
    <lineage>
        <taxon>Bacteria</taxon>
        <taxon>Pseudomonadati</taxon>
        <taxon>Pseudomonadota</taxon>
        <taxon>Gammaproteobacteria</taxon>
        <taxon>Lysobacterales</taxon>
        <taxon>Lysobacteraceae</taxon>
        <taxon>Pseudoxanthomonas</taxon>
    </lineage>
</organism>
<evidence type="ECO:0000313" key="3">
    <source>
        <dbReference type="EMBL" id="SKC72487.1"/>
    </source>
</evidence>
<feature type="signal peptide" evidence="2">
    <location>
        <begin position="1"/>
        <end position="21"/>
    </location>
</feature>
<accession>A0A1T5L8Y6</accession>
<dbReference type="RefSeq" id="WP_079724531.1">
    <property type="nucleotide sequence ID" value="NZ_BMCL01000001.1"/>
</dbReference>
<evidence type="ECO:0000313" key="4">
    <source>
        <dbReference type="Proteomes" id="UP000190341"/>
    </source>
</evidence>
<sequence>MRRVAPLALSLLLALPALARADEPTQPQLSSHQCGISTDFNVLVDGGGVWLYRDEGTPKEVFFHDGELSVDKQVREVSAADAQRLRELEYQSRLLMPEVAGVARESVEIGFDALAGVVEMMTGSRRQARKIESFRSDALSHVDSTLGRGRWDQEVFDETFESKLEDAAESMTASLGRSVMWSMLTGGASRIEKRADKLEAELERSLEQRARGLEARADGLCTRVRTMDALQAQLEFRYQGQPLQLLEMDRSEVVSAPEAGEVH</sequence>
<gene>
    <name evidence="3" type="ORF">SAMN06296058_2144</name>
</gene>
<reference evidence="3 4" key="1">
    <citation type="submission" date="2017-02" db="EMBL/GenBank/DDBJ databases">
        <authorList>
            <person name="Peterson S.W."/>
        </authorList>
    </citation>
    <scope>NUCLEOTIDE SEQUENCE [LARGE SCALE GENOMIC DNA]</scope>
    <source>
        <strain evidence="3 4">P15</strain>
    </source>
</reference>
<dbReference type="Proteomes" id="UP000190341">
    <property type="component" value="Unassembled WGS sequence"/>
</dbReference>
<evidence type="ECO:0000256" key="2">
    <source>
        <dbReference type="SAM" id="SignalP"/>
    </source>
</evidence>
<dbReference type="OrthoDB" id="5949813at2"/>
<feature type="chain" id="PRO_5012979084" description="DUF2884 family protein" evidence="2">
    <location>
        <begin position="22"/>
        <end position="263"/>
    </location>
</feature>
<evidence type="ECO:0008006" key="5">
    <source>
        <dbReference type="Google" id="ProtNLM"/>
    </source>
</evidence>
<dbReference type="AlphaFoldDB" id="A0A1T5L8Y6"/>